<keyword evidence="2" id="KW-1185">Reference proteome</keyword>
<protein>
    <submittedName>
        <fullName evidence="1">Uncharacterized protein</fullName>
    </submittedName>
</protein>
<evidence type="ECO:0000313" key="2">
    <source>
        <dbReference type="Proteomes" id="UP000244005"/>
    </source>
</evidence>
<sequence>MSIHSKVCIAPRNWRAHFANLRWNKLIYDQINGIEKGEETTSLQRPLKLGKRKSFRKRLRSFRVRVSRIRIRVKISPTLWLKKFADAYVQMMVGVQDQLGSGGGLVMGFHSMYPAKSPYRVAQ</sequence>
<organism evidence="1 2">
    <name type="scientific">Marchantia polymorpha</name>
    <name type="common">Common liverwort</name>
    <name type="synonym">Marchantia aquatica</name>
    <dbReference type="NCBI Taxonomy" id="3197"/>
    <lineage>
        <taxon>Eukaryota</taxon>
        <taxon>Viridiplantae</taxon>
        <taxon>Streptophyta</taxon>
        <taxon>Embryophyta</taxon>
        <taxon>Marchantiophyta</taxon>
        <taxon>Marchantiopsida</taxon>
        <taxon>Marchantiidae</taxon>
        <taxon>Marchantiales</taxon>
        <taxon>Marchantiaceae</taxon>
        <taxon>Marchantia</taxon>
    </lineage>
</organism>
<proteinExistence type="predicted"/>
<dbReference type="EMBL" id="KZ772950">
    <property type="protein sequence ID" value="PTQ27343.1"/>
    <property type="molecule type" value="Genomic_DNA"/>
</dbReference>
<dbReference type="AlphaFoldDB" id="A0A2R6W0I8"/>
<accession>A0A2R6W0I8</accession>
<dbReference type="Proteomes" id="UP000244005">
    <property type="component" value="Unassembled WGS sequence"/>
</dbReference>
<dbReference type="OrthoDB" id="10333199at2759"/>
<reference evidence="2" key="1">
    <citation type="journal article" date="2017" name="Cell">
        <title>Insights into land plant evolution garnered from the Marchantia polymorpha genome.</title>
        <authorList>
            <person name="Bowman J.L."/>
            <person name="Kohchi T."/>
            <person name="Yamato K.T."/>
            <person name="Jenkins J."/>
            <person name="Shu S."/>
            <person name="Ishizaki K."/>
            <person name="Yamaoka S."/>
            <person name="Nishihama R."/>
            <person name="Nakamura Y."/>
            <person name="Berger F."/>
            <person name="Adam C."/>
            <person name="Aki S.S."/>
            <person name="Althoff F."/>
            <person name="Araki T."/>
            <person name="Arteaga-Vazquez M.A."/>
            <person name="Balasubrmanian S."/>
            <person name="Barry K."/>
            <person name="Bauer D."/>
            <person name="Boehm C.R."/>
            <person name="Briginshaw L."/>
            <person name="Caballero-Perez J."/>
            <person name="Catarino B."/>
            <person name="Chen F."/>
            <person name="Chiyoda S."/>
            <person name="Chovatia M."/>
            <person name="Davies K.M."/>
            <person name="Delmans M."/>
            <person name="Demura T."/>
            <person name="Dierschke T."/>
            <person name="Dolan L."/>
            <person name="Dorantes-Acosta A.E."/>
            <person name="Eklund D.M."/>
            <person name="Florent S.N."/>
            <person name="Flores-Sandoval E."/>
            <person name="Fujiyama A."/>
            <person name="Fukuzawa H."/>
            <person name="Galik B."/>
            <person name="Grimanelli D."/>
            <person name="Grimwood J."/>
            <person name="Grossniklaus U."/>
            <person name="Hamada T."/>
            <person name="Haseloff J."/>
            <person name="Hetherington A.J."/>
            <person name="Higo A."/>
            <person name="Hirakawa Y."/>
            <person name="Hundley H.N."/>
            <person name="Ikeda Y."/>
            <person name="Inoue K."/>
            <person name="Inoue S.I."/>
            <person name="Ishida S."/>
            <person name="Jia Q."/>
            <person name="Kakita M."/>
            <person name="Kanazawa T."/>
            <person name="Kawai Y."/>
            <person name="Kawashima T."/>
            <person name="Kennedy M."/>
            <person name="Kinose K."/>
            <person name="Kinoshita T."/>
            <person name="Kohara Y."/>
            <person name="Koide E."/>
            <person name="Komatsu K."/>
            <person name="Kopischke S."/>
            <person name="Kubo M."/>
            <person name="Kyozuka J."/>
            <person name="Lagercrantz U."/>
            <person name="Lin S.S."/>
            <person name="Lindquist E."/>
            <person name="Lipzen A.M."/>
            <person name="Lu C.W."/>
            <person name="De Luna E."/>
            <person name="Martienssen R.A."/>
            <person name="Minamino N."/>
            <person name="Mizutani M."/>
            <person name="Mizutani M."/>
            <person name="Mochizuki N."/>
            <person name="Monte I."/>
            <person name="Mosher R."/>
            <person name="Nagasaki H."/>
            <person name="Nakagami H."/>
            <person name="Naramoto S."/>
            <person name="Nishitani K."/>
            <person name="Ohtani M."/>
            <person name="Okamoto T."/>
            <person name="Okumura M."/>
            <person name="Phillips J."/>
            <person name="Pollak B."/>
            <person name="Reinders A."/>
            <person name="Rovekamp M."/>
            <person name="Sano R."/>
            <person name="Sawa S."/>
            <person name="Schmid M.W."/>
            <person name="Shirakawa M."/>
            <person name="Solano R."/>
            <person name="Spunde A."/>
            <person name="Suetsugu N."/>
            <person name="Sugano S."/>
            <person name="Sugiyama A."/>
            <person name="Sun R."/>
            <person name="Suzuki Y."/>
            <person name="Takenaka M."/>
            <person name="Takezawa D."/>
            <person name="Tomogane H."/>
            <person name="Tsuzuki M."/>
            <person name="Ueda T."/>
            <person name="Umeda M."/>
            <person name="Ward J.M."/>
            <person name="Watanabe Y."/>
            <person name="Yazaki K."/>
            <person name="Yokoyama R."/>
            <person name="Yoshitake Y."/>
            <person name="Yotsui I."/>
            <person name="Zachgo S."/>
            <person name="Schmutz J."/>
        </authorList>
    </citation>
    <scope>NUCLEOTIDE SEQUENCE [LARGE SCALE GENOMIC DNA]</scope>
    <source>
        <strain evidence="2">Tak-1</strain>
    </source>
</reference>
<evidence type="ECO:0000313" key="1">
    <source>
        <dbReference type="EMBL" id="PTQ27343.1"/>
    </source>
</evidence>
<gene>
    <name evidence="1" type="ORF">MARPO_0204s0007</name>
</gene>
<dbReference type="Gramene" id="Mp8g09410.1">
    <property type="protein sequence ID" value="Mp8g09410.1.cds1"/>
    <property type="gene ID" value="Mp8g09410"/>
</dbReference>
<name>A0A2R6W0I8_MARPO</name>